<feature type="domain" description="Peptidase S24/S26A/S26B/S26C" evidence="6">
    <location>
        <begin position="113"/>
        <end position="230"/>
    </location>
</feature>
<evidence type="ECO:0000256" key="3">
    <source>
        <dbReference type="ARBA" id="ARBA00023015"/>
    </source>
</evidence>
<keyword evidence="3" id="KW-0805">Transcription regulation</keyword>
<gene>
    <name evidence="7" type="ORF">HUO14_09860</name>
</gene>
<evidence type="ECO:0000256" key="1">
    <source>
        <dbReference type="ARBA" id="ARBA00022670"/>
    </source>
</evidence>
<dbReference type="Proteomes" id="UP000652427">
    <property type="component" value="Unassembled WGS sequence"/>
</dbReference>
<dbReference type="InterPro" id="IPR039418">
    <property type="entry name" value="LexA-like"/>
</dbReference>
<protein>
    <submittedName>
        <fullName evidence="7">Helix-turn-helix transcriptional regulator</fullName>
    </submittedName>
</protein>
<keyword evidence="5" id="KW-0804">Transcription</keyword>
<dbReference type="SUPFAM" id="SSF51306">
    <property type="entry name" value="LexA/Signal peptidase"/>
    <property type="match status" value="1"/>
</dbReference>
<reference evidence="7 8" key="1">
    <citation type="submission" date="2020-06" db="EMBL/GenBank/DDBJ databases">
        <authorList>
            <person name="Kim S.-J."/>
            <person name="Park S.-J."/>
        </authorList>
    </citation>
    <scope>NUCLEOTIDE SEQUENCE [LARGE SCALE GENOMIC DNA]</scope>
    <source>
        <strain evidence="7 8">SW-151</strain>
    </source>
</reference>
<dbReference type="Gene3D" id="2.10.109.10">
    <property type="entry name" value="Umud Fragment, subunit A"/>
    <property type="match status" value="1"/>
</dbReference>
<evidence type="ECO:0000313" key="7">
    <source>
        <dbReference type="EMBL" id="NVD28208.1"/>
    </source>
</evidence>
<dbReference type="RefSeq" id="WP_176279734.1">
    <property type="nucleotide sequence ID" value="NZ_JABWMH010000003.1"/>
</dbReference>
<evidence type="ECO:0000313" key="8">
    <source>
        <dbReference type="Proteomes" id="UP000652427"/>
    </source>
</evidence>
<keyword evidence="4" id="KW-0238">DNA-binding</keyword>
<evidence type="ECO:0000256" key="4">
    <source>
        <dbReference type="ARBA" id="ARBA00023125"/>
    </source>
</evidence>
<dbReference type="PANTHER" id="PTHR40661:SF3">
    <property type="entry name" value="FELS-1 PROPHAGE TRANSCRIPTIONAL REGULATOR"/>
    <property type="match status" value="1"/>
</dbReference>
<evidence type="ECO:0000259" key="6">
    <source>
        <dbReference type="Pfam" id="PF00717"/>
    </source>
</evidence>
<comment type="caution">
    <text evidence="7">The sequence shown here is derived from an EMBL/GenBank/DDBJ whole genome shotgun (WGS) entry which is preliminary data.</text>
</comment>
<proteinExistence type="predicted"/>
<keyword evidence="8" id="KW-1185">Reference proteome</keyword>
<dbReference type="CDD" id="cd06529">
    <property type="entry name" value="S24_LexA-like"/>
    <property type="match status" value="1"/>
</dbReference>
<organism evidence="7 8">
    <name type="scientific">Parasphingorhabdus flavimaris</name>
    <dbReference type="NCBI Taxonomy" id="266812"/>
    <lineage>
        <taxon>Bacteria</taxon>
        <taxon>Pseudomonadati</taxon>
        <taxon>Pseudomonadota</taxon>
        <taxon>Alphaproteobacteria</taxon>
        <taxon>Sphingomonadales</taxon>
        <taxon>Sphingomonadaceae</taxon>
        <taxon>Parasphingorhabdus</taxon>
    </lineage>
</organism>
<sequence length="236" mass="25781">MARKNPIAYSGQSNYVGSIVTSDPRANLEDLIRKNGHDFAAVSKMLGKNPAYIQQYIRRGSPRKLDENDRRRLAEFYGVEEDVLGAPKQRAAGQGGRGASSALLRIRQLQVGASAGPGSLADDEYAESMGFGPKWLRRLGLDPADLSLIAVDGDSMQPTLGDGDDIMVDHSASSRPLRDGIYVLRMDDVLLVKRVAMGPSGKLSIRSDNPQYPDWDDVSPESVNIIGRVVWTGRRL</sequence>
<keyword evidence="1" id="KW-0645">Protease</keyword>
<dbReference type="PROSITE" id="PS00501">
    <property type="entry name" value="SPASE_I_1"/>
    <property type="match status" value="1"/>
</dbReference>
<dbReference type="InterPro" id="IPR019756">
    <property type="entry name" value="Pept_S26A_signal_pept_1_Ser-AS"/>
</dbReference>
<dbReference type="InterPro" id="IPR036286">
    <property type="entry name" value="LexA/Signal_pep-like_sf"/>
</dbReference>
<accession>A0ABX2N3C6</accession>
<dbReference type="Pfam" id="PF00717">
    <property type="entry name" value="Peptidase_S24"/>
    <property type="match status" value="1"/>
</dbReference>
<evidence type="ECO:0000256" key="2">
    <source>
        <dbReference type="ARBA" id="ARBA00022801"/>
    </source>
</evidence>
<keyword evidence="2" id="KW-0378">Hydrolase</keyword>
<evidence type="ECO:0000256" key="5">
    <source>
        <dbReference type="ARBA" id="ARBA00023163"/>
    </source>
</evidence>
<dbReference type="PANTHER" id="PTHR40661">
    <property type="match status" value="1"/>
</dbReference>
<dbReference type="EMBL" id="JABWMH010000003">
    <property type="protein sequence ID" value="NVD28208.1"/>
    <property type="molecule type" value="Genomic_DNA"/>
</dbReference>
<dbReference type="InterPro" id="IPR015927">
    <property type="entry name" value="Peptidase_S24_S26A/B/C"/>
</dbReference>
<name>A0ABX2N3C6_9SPHN</name>